<gene>
    <name evidence="1" type="ORF">A9Q84_15595</name>
</gene>
<name>A0A1Y5F467_9BACT</name>
<dbReference type="Pfam" id="PF11899">
    <property type="entry name" value="DUF3419"/>
    <property type="match status" value="1"/>
</dbReference>
<proteinExistence type="predicted"/>
<evidence type="ECO:0008006" key="3">
    <source>
        <dbReference type="Google" id="ProtNLM"/>
    </source>
</evidence>
<dbReference type="AlphaFoldDB" id="A0A1Y5F467"/>
<comment type="caution">
    <text evidence="1">The sequence shown here is derived from an EMBL/GenBank/DDBJ whole genome shotgun (WGS) entry which is preliminary data.</text>
</comment>
<evidence type="ECO:0000313" key="1">
    <source>
        <dbReference type="EMBL" id="OUR95264.1"/>
    </source>
</evidence>
<evidence type="ECO:0000313" key="2">
    <source>
        <dbReference type="Proteomes" id="UP000196531"/>
    </source>
</evidence>
<accession>A0A1Y5F467</accession>
<reference evidence="2" key="1">
    <citation type="journal article" date="2017" name="Proc. Natl. Acad. Sci. U.S.A.">
        <title>Simulation of Deepwater Horizon oil plume reveals substrate specialization within a complex community of hydrocarbon-degraders.</title>
        <authorList>
            <person name="Hu P."/>
            <person name="Dubinsky E.A."/>
            <person name="Probst A.J."/>
            <person name="Wang J."/>
            <person name="Sieber C.M.K."/>
            <person name="Tom L.M."/>
            <person name="Gardinali P."/>
            <person name="Banfield J.F."/>
            <person name="Atlas R.M."/>
            <person name="Andersen G.L."/>
        </authorList>
    </citation>
    <scope>NUCLEOTIDE SEQUENCE [LARGE SCALE GENOMIC DNA]</scope>
</reference>
<dbReference type="EMBL" id="MAAO01000008">
    <property type="protein sequence ID" value="OUR95264.1"/>
    <property type="molecule type" value="Genomic_DNA"/>
</dbReference>
<dbReference type="Proteomes" id="UP000196531">
    <property type="component" value="Unassembled WGS sequence"/>
</dbReference>
<dbReference type="InterPro" id="IPR021829">
    <property type="entry name" value="DUF3419"/>
</dbReference>
<organism evidence="1 2">
    <name type="scientific">Halobacteriovorax marinus</name>
    <dbReference type="NCBI Taxonomy" id="97084"/>
    <lineage>
        <taxon>Bacteria</taxon>
        <taxon>Pseudomonadati</taxon>
        <taxon>Bdellovibrionota</taxon>
        <taxon>Bacteriovoracia</taxon>
        <taxon>Bacteriovoracales</taxon>
        <taxon>Halobacteriovoraceae</taxon>
        <taxon>Halobacteriovorax</taxon>
    </lineage>
</organism>
<protein>
    <recommendedName>
        <fullName evidence="3">Transferase</fullName>
    </recommendedName>
</protein>
<sequence>MVKKYFSDLNYTLGNEDTELEFRMINALKPKNILTIAGSGSRAMPLLHEKCDNLYCVDVSRPQLLLTELRKESIKSLSHHDYLAFWGFPPYAAYDYAIKRREIFESLDLSFECVEYFTRVFGELKWGSILYIGKWERTFAVFAKIVQKIIGKNFDQSFKYHNVSDQVHYYHNDFPMRKWKVVLFMLGNKSVFNALLYKGDFIKMNQPESHFEYYYNAFERLFTHSLTRSSFFLNLCFFGRIQHEDGNTIEAKEECFEQMKKSLNSKSKVHFLNHDLISASSKVKAKSLNFVSLSDVPSYFGGDLERDYLQQLKPSLAVGAVLVLRSYLRVPESDLAGFVDVSPKYSDLIAKEKVQMYKIQVFEYTGE</sequence>